<name>W1XFH3_9ZZZZ</name>
<dbReference type="AlphaFoldDB" id="W1XFH3"/>
<feature type="transmembrane region" description="Helical" evidence="1">
    <location>
        <begin position="6"/>
        <end position="25"/>
    </location>
</feature>
<keyword evidence="1" id="KW-0472">Membrane</keyword>
<reference evidence="2" key="1">
    <citation type="submission" date="2013-12" db="EMBL/GenBank/DDBJ databases">
        <title>A Varibaculum cambriense genome reconstructed from a premature infant gut community with otherwise low bacterial novelty that shifts toward anaerobic metabolism during the third week of life.</title>
        <authorList>
            <person name="Brown C.T."/>
            <person name="Sharon I."/>
            <person name="Thomas B.C."/>
            <person name="Castelle C.J."/>
            <person name="Morowitz M.J."/>
            <person name="Banfield J.F."/>
        </authorList>
    </citation>
    <scope>NUCLEOTIDE SEQUENCE</scope>
</reference>
<accession>W1XFH3</accession>
<comment type="caution">
    <text evidence="2">The sequence shown here is derived from an EMBL/GenBank/DDBJ whole genome shotgun (WGS) entry which is preliminary data.</text>
</comment>
<evidence type="ECO:0000313" key="2">
    <source>
        <dbReference type="EMBL" id="ETJ29083.1"/>
    </source>
</evidence>
<keyword evidence="1" id="KW-1133">Transmembrane helix</keyword>
<organism evidence="2">
    <name type="scientific">human gut metagenome</name>
    <dbReference type="NCBI Taxonomy" id="408170"/>
    <lineage>
        <taxon>unclassified sequences</taxon>
        <taxon>metagenomes</taxon>
        <taxon>organismal metagenomes</taxon>
    </lineage>
</organism>
<dbReference type="EMBL" id="AZMM01016375">
    <property type="protein sequence ID" value="ETJ29083.1"/>
    <property type="molecule type" value="Genomic_DNA"/>
</dbReference>
<sequence>IVVNLVIMSLIVVGGVGFLVWEDIFTNKLKFCKYRLLQNLLF</sequence>
<keyword evidence="1" id="KW-0812">Transmembrane</keyword>
<proteinExistence type="predicted"/>
<protein>
    <submittedName>
        <fullName evidence="2">V-type sodium ATP synthase subunit J</fullName>
    </submittedName>
</protein>
<evidence type="ECO:0000256" key="1">
    <source>
        <dbReference type="SAM" id="Phobius"/>
    </source>
</evidence>
<gene>
    <name evidence="2" type="ORF">Q604_UNBC16375G0001</name>
</gene>
<feature type="non-terminal residue" evidence="2">
    <location>
        <position position="1"/>
    </location>
</feature>